<evidence type="ECO:0000313" key="2">
    <source>
        <dbReference type="Proteomes" id="UP000789396"/>
    </source>
</evidence>
<organism evidence="1 2">
    <name type="scientific">Racocetra fulgida</name>
    <dbReference type="NCBI Taxonomy" id="60492"/>
    <lineage>
        <taxon>Eukaryota</taxon>
        <taxon>Fungi</taxon>
        <taxon>Fungi incertae sedis</taxon>
        <taxon>Mucoromycota</taxon>
        <taxon>Glomeromycotina</taxon>
        <taxon>Glomeromycetes</taxon>
        <taxon>Diversisporales</taxon>
        <taxon>Gigasporaceae</taxon>
        <taxon>Racocetra</taxon>
    </lineage>
</organism>
<proteinExistence type="predicted"/>
<feature type="non-terminal residue" evidence="1">
    <location>
        <position position="1"/>
    </location>
</feature>
<dbReference type="Proteomes" id="UP000789396">
    <property type="component" value="Unassembled WGS sequence"/>
</dbReference>
<dbReference type="AlphaFoldDB" id="A0A9N9JXS7"/>
<comment type="caution">
    <text evidence="1">The sequence shown here is derived from an EMBL/GenBank/DDBJ whole genome shotgun (WGS) entry which is preliminary data.</text>
</comment>
<gene>
    <name evidence="1" type="ORF">RFULGI_LOCUS17517</name>
</gene>
<name>A0A9N9JXS7_9GLOM</name>
<accession>A0A9N9JXS7</accession>
<dbReference type="EMBL" id="CAJVPZ010069206">
    <property type="protein sequence ID" value="CAG8798784.1"/>
    <property type="molecule type" value="Genomic_DNA"/>
</dbReference>
<reference evidence="1" key="1">
    <citation type="submission" date="2021-06" db="EMBL/GenBank/DDBJ databases">
        <authorList>
            <person name="Kallberg Y."/>
            <person name="Tangrot J."/>
            <person name="Rosling A."/>
        </authorList>
    </citation>
    <scope>NUCLEOTIDE SEQUENCE</scope>
    <source>
        <strain evidence="1">IN212</strain>
    </source>
</reference>
<feature type="non-terminal residue" evidence="1">
    <location>
        <position position="57"/>
    </location>
</feature>
<keyword evidence="2" id="KW-1185">Reference proteome</keyword>
<evidence type="ECO:0000313" key="1">
    <source>
        <dbReference type="EMBL" id="CAG8798784.1"/>
    </source>
</evidence>
<sequence>PEKCFPIKTIKTNNPKVVDDSGVYLEPTRIFKRNHLINIKKGSFVFLLIDLGGEEFT</sequence>
<protein>
    <submittedName>
        <fullName evidence="1">9349_t:CDS:1</fullName>
    </submittedName>
</protein>